<comment type="subcellular location">
    <subcellularLocation>
        <location evidence="1">Cytoplasm</location>
    </subcellularLocation>
</comment>
<dbReference type="GO" id="GO:0005524">
    <property type="term" value="F:ATP binding"/>
    <property type="evidence" value="ECO:0007669"/>
    <property type="project" value="UniProtKB-KW"/>
</dbReference>
<gene>
    <name evidence="12" type="primary">pilB</name>
    <name evidence="12" type="ORF">FXF47_00165</name>
</gene>
<dbReference type="NCBIfam" id="TIGR02538">
    <property type="entry name" value="type_IV_pilB"/>
    <property type="match status" value="1"/>
</dbReference>
<dbReference type="Gene3D" id="3.40.50.300">
    <property type="entry name" value="P-loop containing nucleotide triphosphate hydrolases"/>
    <property type="match status" value="1"/>
</dbReference>
<keyword evidence="6" id="KW-0067">ATP-binding</keyword>
<dbReference type="PANTHER" id="PTHR30258:SF1">
    <property type="entry name" value="PROTEIN TRANSPORT PROTEIN HOFB HOMOLOG"/>
    <property type="match status" value="1"/>
</dbReference>
<evidence type="ECO:0000256" key="9">
    <source>
        <dbReference type="ARBA" id="ARBA00024382"/>
    </source>
</evidence>
<dbReference type="Proteomes" id="UP000324143">
    <property type="component" value="Unassembled WGS sequence"/>
</dbReference>
<keyword evidence="3" id="KW-0813">Transport</keyword>
<evidence type="ECO:0000256" key="5">
    <source>
        <dbReference type="ARBA" id="ARBA00022741"/>
    </source>
</evidence>
<dbReference type="InterPro" id="IPR013374">
    <property type="entry name" value="ATPase_typ4_pilus-assembl_PilB"/>
</dbReference>
<dbReference type="FunFam" id="3.30.450.90:FF:000001">
    <property type="entry name" value="Type II secretion system ATPase GspE"/>
    <property type="match status" value="1"/>
</dbReference>
<accession>A0A5D0MET8</accession>
<dbReference type="PANTHER" id="PTHR30258">
    <property type="entry name" value="TYPE II SECRETION SYSTEM PROTEIN GSPE-RELATED"/>
    <property type="match status" value="1"/>
</dbReference>
<dbReference type="PROSITE" id="PS00662">
    <property type="entry name" value="T2SP_E"/>
    <property type="match status" value="1"/>
</dbReference>
<dbReference type="InterPro" id="IPR003593">
    <property type="entry name" value="AAA+_ATPase"/>
</dbReference>
<comment type="similarity">
    <text evidence="2">Belongs to the GSP E family.</text>
</comment>
<dbReference type="GO" id="GO:0015627">
    <property type="term" value="C:type II protein secretion system complex"/>
    <property type="evidence" value="ECO:0007669"/>
    <property type="project" value="InterPro"/>
</dbReference>
<dbReference type="InterPro" id="IPR001482">
    <property type="entry name" value="T2SS/T4SS_dom"/>
</dbReference>
<comment type="caution">
    <text evidence="12">The sequence shown here is derived from an EMBL/GenBank/DDBJ whole genome shotgun (WGS) entry which is preliminary data.</text>
</comment>
<comment type="catalytic activity">
    <reaction evidence="10">
        <text>ATP + H2O + cellular proteinSide 1 = ADP + phosphate + cellular proteinSide 2.</text>
        <dbReference type="EC" id="7.4.2.8"/>
    </reaction>
</comment>
<dbReference type="EC" id="7.4.2.8" evidence="9"/>
<dbReference type="Pfam" id="PF05157">
    <property type="entry name" value="MshEN"/>
    <property type="match status" value="1"/>
</dbReference>
<dbReference type="EMBL" id="VSIX01000003">
    <property type="protein sequence ID" value="TYB32187.1"/>
    <property type="molecule type" value="Genomic_DNA"/>
</dbReference>
<evidence type="ECO:0000256" key="1">
    <source>
        <dbReference type="ARBA" id="ARBA00004496"/>
    </source>
</evidence>
<dbReference type="Gene3D" id="3.30.300.160">
    <property type="entry name" value="Type II secretion system, protein E, N-terminal domain"/>
    <property type="match status" value="1"/>
</dbReference>
<dbReference type="Pfam" id="PF00437">
    <property type="entry name" value="T2SSE"/>
    <property type="match status" value="1"/>
</dbReference>
<name>A0A5D0MET8_9BACT</name>
<organism evidence="12 13">
    <name type="scientific">Candidatus Mcinerneyibacterium aminivorans</name>
    <dbReference type="NCBI Taxonomy" id="2703815"/>
    <lineage>
        <taxon>Bacteria</taxon>
        <taxon>Candidatus Macinerneyibacteriota</taxon>
        <taxon>Candidatus Mcinerneyibacteria</taxon>
        <taxon>Candidatus Mcinerneyibacteriales</taxon>
        <taxon>Candidatus Mcinerneyibacteriaceae</taxon>
        <taxon>Candidatus Mcinerneyibacterium</taxon>
    </lineage>
</organism>
<evidence type="ECO:0000256" key="2">
    <source>
        <dbReference type="ARBA" id="ARBA00006611"/>
    </source>
</evidence>
<evidence type="ECO:0000256" key="8">
    <source>
        <dbReference type="ARBA" id="ARBA00022967"/>
    </source>
</evidence>
<reference evidence="12" key="1">
    <citation type="submission" date="2019-08" db="EMBL/GenBank/DDBJ databases">
        <title>Genomic characterization of a novel candidate phylum (ARYD3) from a high temperature, high salinity tertiary oil reservoir in north central Oklahoma, USA.</title>
        <authorList>
            <person name="Youssef N.H."/>
            <person name="Yadav A."/>
            <person name="Elshahed M.S."/>
        </authorList>
    </citation>
    <scope>NUCLEOTIDE SEQUENCE [LARGE SCALE GENOMIC DNA]</scope>
    <source>
        <strain evidence="12">ARYD3</strain>
    </source>
</reference>
<dbReference type="InterPro" id="IPR027417">
    <property type="entry name" value="P-loop_NTPase"/>
</dbReference>
<dbReference type="GO" id="GO:0009297">
    <property type="term" value="P:pilus assembly"/>
    <property type="evidence" value="ECO:0007669"/>
    <property type="project" value="InterPro"/>
</dbReference>
<dbReference type="CDD" id="cd01129">
    <property type="entry name" value="PulE-GspE-like"/>
    <property type="match status" value="1"/>
</dbReference>
<keyword evidence="8" id="KW-1278">Translocase</keyword>
<feature type="domain" description="Bacterial type II secretion system protein E" evidence="11">
    <location>
        <begin position="388"/>
        <end position="402"/>
    </location>
</feature>
<dbReference type="GO" id="GO:0016887">
    <property type="term" value="F:ATP hydrolysis activity"/>
    <property type="evidence" value="ECO:0007669"/>
    <property type="project" value="InterPro"/>
</dbReference>
<dbReference type="GO" id="GO:0015628">
    <property type="term" value="P:protein secretion by the type II secretion system"/>
    <property type="evidence" value="ECO:0007669"/>
    <property type="project" value="InterPro"/>
</dbReference>
<protein>
    <recommendedName>
        <fullName evidence="9">protein-secreting ATPase</fullName>
        <ecNumber evidence="9">7.4.2.8</ecNumber>
    </recommendedName>
</protein>
<dbReference type="Gene3D" id="1.10.40.70">
    <property type="match status" value="1"/>
</dbReference>
<dbReference type="FunFam" id="3.30.300.160:FF:000002">
    <property type="entry name" value="Type II secretion system protein E"/>
    <property type="match status" value="1"/>
</dbReference>
<evidence type="ECO:0000256" key="4">
    <source>
        <dbReference type="ARBA" id="ARBA00022490"/>
    </source>
</evidence>
<dbReference type="NCBIfam" id="TIGR02533">
    <property type="entry name" value="type_II_gspE"/>
    <property type="match status" value="1"/>
</dbReference>
<dbReference type="Gene3D" id="3.30.450.90">
    <property type="match status" value="1"/>
</dbReference>
<dbReference type="SMART" id="SM00382">
    <property type="entry name" value="AAA"/>
    <property type="match status" value="1"/>
</dbReference>
<evidence type="ECO:0000256" key="3">
    <source>
        <dbReference type="ARBA" id="ARBA00022448"/>
    </source>
</evidence>
<dbReference type="SUPFAM" id="SSF52540">
    <property type="entry name" value="P-loop containing nucleoside triphosphate hydrolases"/>
    <property type="match status" value="1"/>
</dbReference>
<proteinExistence type="inferred from homology"/>
<evidence type="ECO:0000313" key="12">
    <source>
        <dbReference type="EMBL" id="TYB32187.1"/>
    </source>
</evidence>
<dbReference type="FunFam" id="3.40.50.300:FF:000398">
    <property type="entry name" value="Type IV pilus assembly ATPase PilB"/>
    <property type="match status" value="1"/>
</dbReference>
<dbReference type="InterPro" id="IPR037257">
    <property type="entry name" value="T2SS_E_N_sf"/>
</dbReference>
<dbReference type="GO" id="GO:0005737">
    <property type="term" value="C:cytoplasm"/>
    <property type="evidence" value="ECO:0007669"/>
    <property type="project" value="UniProtKB-SubCell"/>
</dbReference>
<evidence type="ECO:0000256" key="10">
    <source>
        <dbReference type="ARBA" id="ARBA00034006"/>
    </source>
</evidence>
<evidence type="ECO:0000259" key="11">
    <source>
        <dbReference type="PROSITE" id="PS00662"/>
    </source>
</evidence>
<evidence type="ECO:0000256" key="6">
    <source>
        <dbReference type="ARBA" id="ARBA00022840"/>
    </source>
</evidence>
<dbReference type="GO" id="GO:0008564">
    <property type="term" value="F:protein-exporting ATPase activity"/>
    <property type="evidence" value="ECO:0007669"/>
    <property type="project" value="UniProtKB-EC"/>
</dbReference>
<dbReference type="SUPFAM" id="SSF160246">
    <property type="entry name" value="EspE N-terminal domain-like"/>
    <property type="match status" value="1"/>
</dbReference>
<dbReference type="AlphaFoldDB" id="A0A5D0MET8"/>
<keyword evidence="13" id="KW-1185">Reference proteome</keyword>
<evidence type="ECO:0000256" key="7">
    <source>
        <dbReference type="ARBA" id="ARBA00022927"/>
    </source>
</evidence>
<dbReference type="GO" id="GO:0005886">
    <property type="term" value="C:plasma membrane"/>
    <property type="evidence" value="ECO:0007669"/>
    <property type="project" value="TreeGrafter"/>
</dbReference>
<evidence type="ECO:0000313" key="13">
    <source>
        <dbReference type="Proteomes" id="UP000324143"/>
    </source>
</evidence>
<dbReference type="InterPro" id="IPR007831">
    <property type="entry name" value="T2SS_GspE_N"/>
</dbReference>
<keyword evidence="5" id="KW-0547">Nucleotide-binding</keyword>
<keyword evidence="7" id="KW-0653">Protein transport</keyword>
<dbReference type="InterPro" id="IPR013369">
    <property type="entry name" value="T2SS_GspE"/>
</dbReference>
<keyword evidence="4" id="KW-0963">Cytoplasm</keyword>
<sequence length="571" mass="64338">MKIGEILIEEGIITEKQLKKALKEQKSTNEHLGTILVRMGYVSESVLTNMLGKQMDVASVDLTNFEIDENILREIPEEIARKYNVIPLHRMGHTITVAMVDPTNVMAIDDIKFHTGYNIEPVVSAEASIKKAINKYYGSLEEETNDIDEMSASFTDVDLTEFEVVDEEEEENINQQELMNQVEDEPIVKLVRKIIVKAVVQNASDVHIEPYEKSLRVRYRIDGMLQTVLEPPKKLQYAISSRIKILAKLDIAEKRIPQDGRVKMKVSRNKYVDLRVSILPTVFGEKIVMRILDKDNLMLDMADLGFAENELRKFRKAIQAPYGIILVTGPTGSGKTTTLYSALHQLNDESVNIMTAEDPVEFNLQGINQVNVKSEIGLTFAASLRSFLRQDPDIILVGEMRDYETAEIGIKAALTGHLVLSTLHTNDAPSSVNRLVNMGVEPFLIASSVVLIMAQRLIRTLCGNCKEQYNPTEAELKTIGIDPSESDQHTFFRPKGCENCNNTGYKGRAGVFEVLYITDKIRKIILNRGSSLDIKEVAREEGMRTLRESAVEKFKNGSTSYEEVIEKTFED</sequence>